<dbReference type="Proteomes" id="UP000501534">
    <property type="component" value="Chromosome"/>
</dbReference>
<keyword evidence="3" id="KW-1185">Reference proteome</keyword>
<evidence type="ECO:0000313" key="3">
    <source>
        <dbReference type="Proteomes" id="UP000501534"/>
    </source>
</evidence>
<dbReference type="KEGG" id="uru:DSM104443_03952"/>
<name>A0A6M4H134_9PROT</name>
<dbReference type="NCBIfam" id="NF041043">
    <property type="entry name" value="BPSS1780_fam"/>
    <property type="match status" value="1"/>
</dbReference>
<feature type="transmembrane region" description="Helical" evidence="1">
    <location>
        <begin position="52"/>
        <end position="74"/>
    </location>
</feature>
<keyword evidence="1" id="KW-1133">Transmembrane helix</keyword>
<dbReference type="AlphaFoldDB" id="A0A6M4H134"/>
<protein>
    <recommendedName>
        <fullName evidence="4">Transmembrane protein</fullName>
    </recommendedName>
</protein>
<evidence type="ECO:0008006" key="4">
    <source>
        <dbReference type="Google" id="ProtNLM"/>
    </source>
</evidence>
<keyword evidence="1" id="KW-0812">Transmembrane</keyword>
<proteinExistence type="predicted"/>
<organism evidence="2 3">
    <name type="scientific">Usitatibacter rugosus</name>
    <dbReference type="NCBI Taxonomy" id="2732067"/>
    <lineage>
        <taxon>Bacteria</taxon>
        <taxon>Pseudomonadati</taxon>
        <taxon>Pseudomonadota</taxon>
        <taxon>Betaproteobacteria</taxon>
        <taxon>Nitrosomonadales</taxon>
        <taxon>Usitatibacteraceae</taxon>
        <taxon>Usitatibacter</taxon>
    </lineage>
</organism>
<feature type="transmembrane region" description="Helical" evidence="1">
    <location>
        <begin position="118"/>
        <end position="148"/>
    </location>
</feature>
<reference evidence="2 3" key="1">
    <citation type="submission" date="2020-04" db="EMBL/GenBank/DDBJ databases">
        <title>Usitatibacter rugosus gen. nov., sp. nov. and Usitatibacter palustris sp. nov., novel members of Usitatibacteraceae fam. nov. within the order Nitrosomonadales isolated from soil.</title>
        <authorList>
            <person name="Huber K.J."/>
            <person name="Neumann-Schaal M."/>
            <person name="Geppert A."/>
            <person name="Luckner M."/>
            <person name="Wanner G."/>
            <person name="Overmann J."/>
        </authorList>
    </citation>
    <scope>NUCLEOTIDE SEQUENCE [LARGE SCALE GENOMIC DNA]</scope>
    <source>
        <strain evidence="2 3">0125_3</strain>
    </source>
</reference>
<keyword evidence="1" id="KW-0472">Membrane</keyword>
<feature type="transmembrane region" description="Helical" evidence="1">
    <location>
        <begin position="216"/>
        <end position="233"/>
    </location>
</feature>
<sequence length="264" mass="28387">MSMSDNPFAPPKAAVLEADSDDAFVAEGRKVPAGRGTAWVGESWVLYKRAPLVWIVMFVIFMVMTVVLAIIPLGSIVSSMLYPVFAAGFMLGCRELENGGKLEVAHLFAGFKANVGNLILVGLIYLAGAMVVAVIAGIGLAISMPFYLGGNFDVNADMLTMALAMAPLLILFVLVVMALSLPLVMALWFAPPLVVFHNLAPLEAMKASFTGCARNIWPFLIYGLVFLLLLIVAMIPLGLGLLVVSPMIWASIYTAYRDIYLAPK</sequence>
<dbReference type="InterPro" id="IPR047798">
    <property type="entry name" value="BPSS1780-like"/>
</dbReference>
<evidence type="ECO:0000313" key="2">
    <source>
        <dbReference type="EMBL" id="QJR12858.1"/>
    </source>
</evidence>
<accession>A0A6M4H134</accession>
<gene>
    <name evidence="2" type="ORF">DSM104443_03952</name>
</gene>
<feature type="transmembrane region" description="Helical" evidence="1">
    <location>
        <begin position="168"/>
        <end position="195"/>
    </location>
</feature>
<dbReference type="EMBL" id="CP053069">
    <property type="protein sequence ID" value="QJR12858.1"/>
    <property type="molecule type" value="Genomic_DNA"/>
</dbReference>
<evidence type="ECO:0000256" key="1">
    <source>
        <dbReference type="SAM" id="Phobius"/>
    </source>
</evidence>